<dbReference type="PRINTS" id="PR00654">
    <property type="entry name" value="ANGIOTENSNGN"/>
</dbReference>
<evidence type="ECO:0000256" key="3">
    <source>
        <dbReference type="ARBA" id="ARBA00009500"/>
    </source>
</evidence>
<dbReference type="InterPro" id="IPR023795">
    <property type="entry name" value="Serpin_CS"/>
</dbReference>
<evidence type="ECO:0000256" key="12">
    <source>
        <dbReference type="ARBA" id="ARBA00029391"/>
    </source>
</evidence>
<feature type="chain" id="PRO_5043674237" description="Angiotensinogen" evidence="16">
    <location>
        <begin position="20"/>
        <end position="456"/>
    </location>
</feature>
<dbReference type="Gene3D" id="2.30.39.10">
    <property type="entry name" value="Alpha-1-antitrypsin, domain 1"/>
    <property type="match status" value="1"/>
</dbReference>
<dbReference type="PANTHER" id="PTHR11461:SF13">
    <property type="entry name" value="ANGIOTENSINOGEN"/>
    <property type="match status" value="1"/>
</dbReference>
<dbReference type="InterPro" id="IPR042178">
    <property type="entry name" value="Serpin_sf_1"/>
</dbReference>
<feature type="domain" description="Serpin" evidence="17">
    <location>
        <begin position="94"/>
        <end position="452"/>
    </location>
</feature>
<dbReference type="EMBL" id="DYDO01000004">
    <property type="protein sequence ID" value="DBA26808.1"/>
    <property type="molecule type" value="Genomic_DNA"/>
</dbReference>
<reference evidence="18" key="1">
    <citation type="thesis" date="2020" institute="ProQuest LLC" country="789 East Eisenhower Parkway, Ann Arbor, MI, USA">
        <title>Comparative Genomics and Chromosome Evolution.</title>
        <authorList>
            <person name="Mudd A.B."/>
        </authorList>
    </citation>
    <scope>NUCLEOTIDE SEQUENCE</scope>
    <source>
        <strain evidence="18">1538</strain>
        <tissue evidence="18">Blood</tissue>
    </source>
</reference>
<evidence type="ECO:0000256" key="4">
    <source>
        <dbReference type="ARBA" id="ARBA00015105"/>
    </source>
</evidence>
<evidence type="ECO:0000256" key="15">
    <source>
        <dbReference type="RuleBase" id="RU000411"/>
    </source>
</evidence>
<evidence type="ECO:0000256" key="2">
    <source>
        <dbReference type="ARBA" id="ARBA00004613"/>
    </source>
</evidence>
<keyword evidence="9" id="KW-0325">Glycoprotein</keyword>
<evidence type="ECO:0000256" key="5">
    <source>
        <dbReference type="ARBA" id="ARBA00022525"/>
    </source>
</evidence>
<keyword evidence="7" id="KW-0838">Vasoactive</keyword>
<keyword evidence="10" id="KW-0839">Vasoconstrictor</keyword>
<comment type="caution">
    <text evidence="18">The sequence shown here is derived from an EMBL/GenBank/DDBJ whole genome shotgun (WGS) entry which is preliminary data.</text>
</comment>
<dbReference type="InterPro" id="IPR036186">
    <property type="entry name" value="Serpin_sf"/>
</dbReference>
<dbReference type="GO" id="GO:0042981">
    <property type="term" value="P:regulation of apoptotic process"/>
    <property type="evidence" value="ECO:0007669"/>
    <property type="project" value="TreeGrafter"/>
</dbReference>
<sequence>MYLQNILLCMIVSLGLCRCNRVYVHPFNLFAYNKSECEHLQTQNNTFEKTVMPVPIETRFTSEEKFRKVETYTRTYQFDVSESYLTSLINFLGQRAYQALEELHTTNTILLSSTNFYWSMVSFYLSASGETALSLQKLLGFEHPSESKSCTSQINGLKIISKLKTIDRALFSKNGNILVLKTIFIFVSPGVPLSENIIRELAPSANNLYIRAVNFTNSAKAVGLMNEFLDIQLPKKSKYGLTSVDEASNFLYLSHVYYKGKVTKSFLIPELQQFWIEPGRQISVPMISATGMFQFKYDSISNQLVLKIYISENDFLLIILPINGNTLENIESSFKINSWQTLNGLSNRYIHLTIPKLEIECLYDANDLLTQMKLPNLLGKTAHFGKLSNEDINIGKVINIVHFELGDSGDNEVNVPEENQEPLEVKVNRPFILMLFEGTTKASILLGRIVNPITIT</sequence>
<keyword evidence="19" id="KW-1185">Reference proteome</keyword>
<gene>
    <name evidence="18" type="ORF">GDO54_011018</name>
</gene>
<comment type="function">
    <text evidence="12">Is a ligand for the G-protein coupled receptor MAS1. Has vasodilator and antidiuretic effects. Has an antithrombotic effect that involves MAS1-mediated release of nitric oxide from platelets.</text>
</comment>
<evidence type="ECO:0000313" key="19">
    <source>
        <dbReference type="Proteomes" id="UP001181693"/>
    </source>
</evidence>
<name>A0AAV3ANL3_PYXAD</name>
<dbReference type="AlphaFoldDB" id="A0AAV3ANL3"/>
<keyword evidence="6 16" id="KW-0732">Signal</keyword>
<dbReference type="Proteomes" id="UP001181693">
    <property type="component" value="Unassembled WGS sequence"/>
</dbReference>
<feature type="signal peptide" evidence="16">
    <location>
        <begin position="1"/>
        <end position="19"/>
    </location>
</feature>
<keyword evidence="5" id="KW-0964">Secreted</keyword>
<evidence type="ECO:0000256" key="11">
    <source>
        <dbReference type="ARBA" id="ARBA00029380"/>
    </source>
</evidence>
<dbReference type="PANTHER" id="PTHR11461">
    <property type="entry name" value="SERINE PROTEASE INHIBITOR, SERPIN"/>
    <property type="match status" value="1"/>
</dbReference>
<comment type="subcellular location">
    <subcellularLocation>
        <location evidence="2">Secreted</location>
    </subcellularLocation>
</comment>
<dbReference type="InterPro" id="IPR042185">
    <property type="entry name" value="Serpin_sf_2"/>
</dbReference>
<dbReference type="Gene3D" id="3.30.497.10">
    <property type="entry name" value="Antithrombin, subunit I, domain 2"/>
    <property type="match status" value="1"/>
</dbReference>
<comment type="function">
    <text evidence="1">Essential component of the renin-angiotensin system (RAS), a potent regulator of blood pressure, body fluid and electrolyte homeostasis.</text>
</comment>
<evidence type="ECO:0000313" key="18">
    <source>
        <dbReference type="EMBL" id="DBA26808.1"/>
    </source>
</evidence>
<keyword evidence="8" id="KW-1015">Disulfide bond</keyword>
<dbReference type="InterPro" id="IPR023796">
    <property type="entry name" value="Serpin_dom"/>
</dbReference>
<dbReference type="GO" id="GO:0003081">
    <property type="term" value="P:regulation of systemic arterial blood pressure by renin-angiotensin"/>
    <property type="evidence" value="ECO:0007669"/>
    <property type="project" value="InterPro"/>
</dbReference>
<evidence type="ECO:0000256" key="1">
    <source>
        <dbReference type="ARBA" id="ARBA00002747"/>
    </source>
</evidence>
<evidence type="ECO:0000256" key="10">
    <source>
        <dbReference type="ARBA" id="ARBA00023322"/>
    </source>
</evidence>
<proteinExistence type="inferred from homology"/>
<dbReference type="GO" id="GO:0042310">
    <property type="term" value="P:vasoconstriction"/>
    <property type="evidence" value="ECO:0007669"/>
    <property type="project" value="UniProtKB-KW"/>
</dbReference>
<dbReference type="Pfam" id="PF00079">
    <property type="entry name" value="Serpin"/>
    <property type="match status" value="1"/>
</dbReference>
<evidence type="ECO:0000256" key="8">
    <source>
        <dbReference type="ARBA" id="ARBA00023157"/>
    </source>
</evidence>
<evidence type="ECO:0000259" key="17">
    <source>
        <dbReference type="SMART" id="SM00093"/>
    </source>
</evidence>
<protein>
    <recommendedName>
        <fullName evidence="4">Angiotensinogen</fullName>
    </recommendedName>
    <alternativeName>
        <fullName evidence="13">Serpin A8</fullName>
    </alternativeName>
</protein>
<comment type="similarity">
    <text evidence="3 15">Belongs to the serpin family.</text>
</comment>
<evidence type="ECO:0000256" key="16">
    <source>
        <dbReference type="SAM" id="SignalP"/>
    </source>
</evidence>
<dbReference type="SMART" id="SM00093">
    <property type="entry name" value="SERPIN"/>
    <property type="match status" value="1"/>
</dbReference>
<accession>A0AAV3ANL3</accession>
<dbReference type="GO" id="GO:0004867">
    <property type="term" value="F:serine-type endopeptidase inhibitor activity"/>
    <property type="evidence" value="ECO:0007669"/>
    <property type="project" value="InterPro"/>
</dbReference>
<comment type="function">
    <text evidence="14">Acts directly on vascular smooth muscle as a potent vasoconstrictor, affects cardiac contractility and heart rate through its action on the sympathetic nervous system, and alters renal sodium and water absorption through its ability to stimulate the zona glomerulosa cells of the adrenal cortex to synthesize and secrete aldosterone. Acts by binding to angiotensin receptors AGTR1 and AGTR2. Also binds the DEAR/FBXW7-AS1 receptor.</text>
</comment>
<dbReference type="InterPro" id="IPR000227">
    <property type="entry name" value="Angiotensinogen"/>
</dbReference>
<comment type="function">
    <text evidence="11">Stimulates aldosterone release.</text>
</comment>
<dbReference type="PROSITE" id="PS00284">
    <property type="entry name" value="SERPIN"/>
    <property type="match status" value="1"/>
</dbReference>
<evidence type="ECO:0000256" key="9">
    <source>
        <dbReference type="ARBA" id="ARBA00023180"/>
    </source>
</evidence>
<evidence type="ECO:0000256" key="7">
    <source>
        <dbReference type="ARBA" id="ARBA00022858"/>
    </source>
</evidence>
<dbReference type="InterPro" id="IPR000215">
    <property type="entry name" value="Serpin_fam"/>
</dbReference>
<dbReference type="GO" id="GO:0005615">
    <property type="term" value="C:extracellular space"/>
    <property type="evidence" value="ECO:0007669"/>
    <property type="project" value="InterPro"/>
</dbReference>
<evidence type="ECO:0000256" key="6">
    <source>
        <dbReference type="ARBA" id="ARBA00022729"/>
    </source>
</evidence>
<organism evidence="18 19">
    <name type="scientific">Pyxicephalus adspersus</name>
    <name type="common">African bullfrog</name>
    <dbReference type="NCBI Taxonomy" id="30357"/>
    <lineage>
        <taxon>Eukaryota</taxon>
        <taxon>Metazoa</taxon>
        <taxon>Chordata</taxon>
        <taxon>Craniata</taxon>
        <taxon>Vertebrata</taxon>
        <taxon>Euteleostomi</taxon>
        <taxon>Amphibia</taxon>
        <taxon>Batrachia</taxon>
        <taxon>Anura</taxon>
        <taxon>Neobatrachia</taxon>
        <taxon>Ranoidea</taxon>
        <taxon>Pyxicephalidae</taxon>
        <taxon>Pyxicephalinae</taxon>
        <taxon>Pyxicephalus</taxon>
    </lineage>
</organism>
<dbReference type="SUPFAM" id="SSF56574">
    <property type="entry name" value="Serpins"/>
    <property type="match status" value="1"/>
</dbReference>
<evidence type="ECO:0000256" key="13">
    <source>
        <dbReference type="ARBA" id="ARBA00033182"/>
    </source>
</evidence>
<evidence type="ECO:0000256" key="14">
    <source>
        <dbReference type="ARBA" id="ARBA00046068"/>
    </source>
</evidence>